<dbReference type="InterPro" id="IPR016181">
    <property type="entry name" value="Acyl_CoA_acyltransferase"/>
</dbReference>
<accession>A0A2C9CQZ3</accession>
<dbReference type="SUPFAM" id="SSF55729">
    <property type="entry name" value="Acyl-CoA N-acyltransferases (Nat)"/>
    <property type="match status" value="1"/>
</dbReference>
<reference evidence="3" key="1">
    <citation type="submission" date="2017-09" db="EMBL/GenBank/DDBJ databases">
        <authorList>
            <person name="Varghese N."/>
            <person name="Submissions S."/>
        </authorList>
    </citation>
    <scope>NUCLEOTIDE SEQUENCE [LARGE SCALE GENOMIC DNA]</scope>
    <source>
        <strain evidence="3">C7</strain>
    </source>
</reference>
<protein>
    <submittedName>
        <fullName evidence="2">Acetyltransferase (GNAT) domain-containing protein</fullName>
    </submittedName>
</protein>
<dbReference type="Pfam" id="PF13673">
    <property type="entry name" value="Acetyltransf_10"/>
    <property type="match status" value="1"/>
</dbReference>
<gene>
    <name evidence="2" type="ORF">SAMN06273572_102310</name>
</gene>
<evidence type="ECO:0000313" key="2">
    <source>
        <dbReference type="EMBL" id="SOH93633.1"/>
    </source>
</evidence>
<dbReference type="Proteomes" id="UP000220034">
    <property type="component" value="Unassembled WGS sequence"/>
</dbReference>
<name>A0A2C9CQZ3_9RHOB</name>
<evidence type="ECO:0000259" key="1">
    <source>
        <dbReference type="PROSITE" id="PS51186"/>
    </source>
</evidence>
<dbReference type="EMBL" id="OCTN01000002">
    <property type="protein sequence ID" value="SOH93633.1"/>
    <property type="molecule type" value="Genomic_DNA"/>
</dbReference>
<dbReference type="AlphaFoldDB" id="A0A2C9CQZ3"/>
<dbReference type="RefSeq" id="WP_180955924.1">
    <property type="nucleotide sequence ID" value="NZ_OCTN01000002.1"/>
</dbReference>
<keyword evidence="3" id="KW-1185">Reference proteome</keyword>
<organism evidence="2 3">
    <name type="scientific">Pontivivens marinum</name>
    <dbReference type="NCBI Taxonomy" id="1690039"/>
    <lineage>
        <taxon>Bacteria</taxon>
        <taxon>Pseudomonadati</taxon>
        <taxon>Pseudomonadota</taxon>
        <taxon>Alphaproteobacteria</taxon>
        <taxon>Rhodobacterales</taxon>
        <taxon>Paracoccaceae</taxon>
        <taxon>Pontivivens</taxon>
    </lineage>
</organism>
<dbReference type="InterPro" id="IPR000182">
    <property type="entry name" value="GNAT_dom"/>
</dbReference>
<feature type="domain" description="N-acetyltransferase" evidence="1">
    <location>
        <begin position="3"/>
        <end position="158"/>
    </location>
</feature>
<dbReference type="PROSITE" id="PS51186">
    <property type="entry name" value="GNAT"/>
    <property type="match status" value="1"/>
</dbReference>
<dbReference type="Gene3D" id="3.40.630.30">
    <property type="match status" value="1"/>
</dbReference>
<sequence>MGDPVRTPHLFEREAIATLWHAAWHDSHAELSPQELIAERDFPSFLPRVDREWTDLRIAGPFGAPTGLCITAQDQLSHLFLDTAARGTGLAEQLVMDAKARIAANGHQVAWLSCAVGNIRAARFYEKQGWVRATTHNVTLNLRHITLTLPAWRYEKQL</sequence>
<dbReference type="GO" id="GO:0016747">
    <property type="term" value="F:acyltransferase activity, transferring groups other than amino-acyl groups"/>
    <property type="evidence" value="ECO:0007669"/>
    <property type="project" value="InterPro"/>
</dbReference>
<evidence type="ECO:0000313" key="3">
    <source>
        <dbReference type="Proteomes" id="UP000220034"/>
    </source>
</evidence>
<proteinExistence type="predicted"/>
<keyword evidence="2" id="KW-0808">Transferase</keyword>